<sequence>PAKSCGTSVWHLLCGFKCSRLQVLSEEEKGSTAGQEDEEWEALSVERFGDIITEPAINGSDKMGRSYNEKDFEYHRHTFHHTHHPLSTHLPPQRFRKRVLSMDRRRKKKRKKKKTSMPPSDVTPTIHEVDEEGAESETEGQCQAATPTEPSEEFSPSPEPTSMTTRGWFRRKPVHRLAGAQRTSYDLRERICIGSMTAIETAVYQKVPTDEAEAQMLASADLDDMKSHRFEDNPGVRRHLVKKSSRCQVPRTSNGSPPLSSLKRRKRMDKKTHEVFVELNELIVDKNQEMRWKETARWIKFEEDVEKETDRWGKPHVASLSFRSLLELRRTITHGAIMLDLDQTTLPGIAHLLVETMIISDQIRAEDRANVLRALLLKHRLVELFCHSLRLMCDVQMALTIFFCQQKKSLHPVPAEGHAAARSMKLLAKIPKDAEATVVLVGCVEFLEKPAMAFVRLNEAVLLESVLEVPIPVRFIFVLLGPTQTNMDYHEIGRSFSTLMSDKNFHEVAYFADDRQDLLNGINEFLDCSIVIPPSDVEGKDLLKTVASFQKQMLRKRKERELKKCGSTVTGADLSVLLMLTCSFDVDPLKRSGIPFGGLIHDIRRRYPRYISDLKDAMDTQCFAAVIFIYFAALSPTITFGGLLGEKTQGMMGVSELIISTATVGVLFSLLAGQPLLIIGFSGPLLVFEEAFYKFCQAQGFEYLTGRVWIGFWLIFIVLVIVAAEGSFLVRYISPFTQEIFAFLISLIFIYETFSKLIKVFQEHPLMKSYPPAPLLPAFKPIDPQGHSVIREPILNQPNTALLSLVLMMGTFFVAFFLRKFRNSRFLGGKARRIIGDFGIPISILISVLVDCTIPDTYTQKLNVPSGFSVTSPDKRSWFVSPFGDKQPFPVWMMGASVIPALLVFILIFMETQITTLIVSKKERHLVKGSGFHLDLLLIVTLGAICPLFGLPWLTAATVRSVTHVNALTVMSKATAPGEKPMIQEVKEQRVTGMCVAILVGLSIVMTDVLRHIPLAVLFGIFLYMGITSLTGIQLYERITLMVTPAKHHPDHIYVTKVKTWRMNMFTIIQLLCIALLWVVKSTVASLAFPFILIMTVPLRRLILTRIFEERELAALDADEDSPNFDEDGRDEYNEIHMLV</sequence>
<feature type="transmembrane region" description="Helical" evidence="13">
    <location>
        <begin position="657"/>
        <end position="688"/>
    </location>
</feature>
<evidence type="ECO:0000256" key="9">
    <source>
        <dbReference type="ARBA" id="ARBA00023065"/>
    </source>
</evidence>
<feature type="domain" description="Bicarbonate transporter-like transmembrane" evidence="15">
    <location>
        <begin position="595"/>
        <end position="768"/>
    </location>
</feature>
<comment type="similarity">
    <text evidence="2 13">Belongs to the anion exchanger (TC 2.A.31) family.</text>
</comment>
<name>A0A8C2DAM4_CYPCA</name>
<keyword evidence="5" id="KW-1003">Cell membrane</keyword>
<dbReference type="FunFam" id="3.40.930.10:FF:000020">
    <property type="entry name" value="Anion exchange protein"/>
    <property type="match status" value="1"/>
</dbReference>
<dbReference type="Pfam" id="PF07565">
    <property type="entry name" value="Band_3_cyto"/>
    <property type="match status" value="2"/>
</dbReference>
<feature type="transmembrane region" description="Helical" evidence="13">
    <location>
        <begin position="623"/>
        <end position="645"/>
    </location>
</feature>
<dbReference type="AlphaFoldDB" id="A0A8C2DAM4"/>
<dbReference type="PROSITE" id="PS00220">
    <property type="entry name" value="ANION_EXCHANGER_2"/>
    <property type="match status" value="1"/>
</dbReference>
<feature type="compositionally biased region" description="Acidic residues" evidence="14">
    <location>
        <begin position="129"/>
        <end position="138"/>
    </location>
</feature>
<comment type="subcellular location">
    <subcellularLocation>
        <location evidence="1">Cell membrane</location>
        <topology evidence="1">Multi-pass membrane protein</topology>
    </subcellularLocation>
    <subcellularLocation>
        <location evidence="13">Membrane</location>
        <topology evidence="13">Multi-pass membrane protein</topology>
    </subcellularLocation>
</comment>
<evidence type="ECO:0000256" key="8">
    <source>
        <dbReference type="ARBA" id="ARBA00022989"/>
    </source>
</evidence>
<feature type="region of interest" description="Disordered" evidence="14">
    <location>
        <begin position="82"/>
        <end position="168"/>
    </location>
</feature>
<evidence type="ECO:0000256" key="2">
    <source>
        <dbReference type="ARBA" id="ARBA00010993"/>
    </source>
</evidence>
<dbReference type="GO" id="GO:0005452">
    <property type="term" value="F:solute:inorganic anion antiporter activity"/>
    <property type="evidence" value="ECO:0007669"/>
    <property type="project" value="InterPro"/>
</dbReference>
<keyword evidence="10 13" id="KW-0472">Membrane</keyword>
<evidence type="ECO:0000256" key="14">
    <source>
        <dbReference type="SAM" id="MobiDB-lite"/>
    </source>
</evidence>
<evidence type="ECO:0000256" key="6">
    <source>
        <dbReference type="ARBA" id="ARBA00022681"/>
    </source>
</evidence>
<feature type="compositionally biased region" description="Low complexity" evidence="14">
    <location>
        <begin position="146"/>
        <end position="165"/>
    </location>
</feature>
<dbReference type="Ensembl" id="ENSCCRT00020025649.1">
    <property type="protein sequence ID" value="ENSCCRP00020023385.1"/>
    <property type="gene ID" value="ENSCCRG00020005041.1"/>
</dbReference>
<dbReference type="PANTHER" id="PTHR11453">
    <property type="entry name" value="ANION EXCHANGE PROTEIN"/>
    <property type="match status" value="1"/>
</dbReference>
<feature type="transmembrane region" description="Helical" evidence="13">
    <location>
        <begin position="838"/>
        <end position="858"/>
    </location>
</feature>
<feature type="transmembrane region" description="Helical" evidence="13">
    <location>
        <begin position="740"/>
        <end position="758"/>
    </location>
</feature>
<evidence type="ECO:0000259" key="15">
    <source>
        <dbReference type="Pfam" id="PF00955"/>
    </source>
</evidence>
<feature type="compositionally biased region" description="Basic residues" evidence="14">
    <location>
        <begin position="94"/>
        <end position="115"/>
    </location>
</feature>
<feature type="transmembrane region" description="Helical" evidence="13">
    <location>
        <begin position="1068"/>
        <end position="1097"/>
    </location>
</feature>
<evidence type="ECO:0000256" key="4">
    <source>
        <dbReference type="ARBA" id="ARBA00022449"/>
    </source>
</evidence>
<evidence type="ECO:0000256" key="13">
    <source>
        <dbReference type="RuleBase" id="RU362035"/>
    </source>
</evidence>
<keyword evidence="8 13" id="KW-1133">Transmembrane helix</keyword>
<dbReference type="FunFam" id="1.10.287.570:FF:000001">
    <property type="entry name" value="Anion exchange protein"/>
    <property type="match status" value="1"/>
</dbReference>
<feature type="domain" description="Bicarbonate transporter-like transmembrane" evidence="15">
    <location>
        <begin position="791"/>
        <end position="1119"/>
    </location>
</feature>
<dbReference type="InterPro" id="IPR013769">
    <property type="entry name" value="Band3_cytoplasmic_dom"/>
</dbReference>
<evidence type="ECO:0000313" key="17">
    <source>
        <dbReference type="Ensembl" id="ENSCCRP00020023385.1"/>
    </source>
</evidence>
<feature type="transmembrane region" description="Helical" evidence="13">
    <location>
        <begin position="801"/>
        <end position="818"/>
    </location>
</feature>
<keyword evidence="6" id="KW-0039">Anion exchange</keyword>
<feature type="compositionally biased region" description="Polar residues" evidence="14">
    <location>
        <begin position="248"/>
        <end position="259"/>
    </location>
</feature>
<dbReference type="InterPro" id="IPR003020">
    <property type="entry name" value="HCO3_transpt_euk"/>
</dbReference>
<dbReference type="PANTHER" id="PTHR11453:SF15">
    <property type="entry name" value="ANION EXCHANGE PROTEIN 3"/>
    <property type="match status" value="1"/>
</dbReference>
<evidence type="ECO:0000313" key="18">
    <source>
        <dbReference type="Proteomes" id="UP000694701"/>
    </source>
</evidence>
<evidence type="ECO:0000256" key="1">
    <source>
        <dbReference type="ARBA" id="ARBA00004651"/>
    </source>
</evidence>
<keyword evidence="9 13" id="KW-0406">Ion transport</keyword>
<dbReference type="PRINTS" id="PR00165">
    <property type="entry name" value="ANIONEXCHNGR"/>
</dbReference>
<keyword evidence="4" id="KW-0050">Antiport</keyword>
<keyword evidence="7 13" id="KW-0812">Transmembrane</keyword>
<accession>A0A8C2DAM4</accession>
<dbReference type="SUPFAM" id="SSF55804">
    <property type="entry name" value="Phoshotransferase/anion transport protein"/>
    <property type="match status" value="1"/>
</dbReference>
<dbReference type="InterPro" id="IPR016152">
    <property type="entry name" value="PTrfase/Anion_transptr"/>
</dbReference>
<dbReference type="Gene3D" id="3.40.930.10">
    <property type="entry name" value="Mannitol-specific EII, Chain A"/>
    <property type="match status" value="1"/>
</dbReference>
<evidence type="ECO:0000256" key="7">
    <source>
        <dbReference type="ARBA" id="ARBA00022692"/>
    </source>
</evidence>
<evidence type="ECO:0000256" key="12">
    <source>
        <dbReference type="ARBA" id="ARBA00049347"/>
    </source>
</evidence>
<organism evidence="17 18">
    <name type="scientific">Cyprinus carpio</name>
    <name type="common">Common carp</name>
    <dbReference type="NCBI Taxonomy" id="7962"/>
    <lineage>
        <taxon>Eukaryota</taxon>
        <taxon>Metazoa</taxon>
        <taxon>Chordata</taxon>
        <taxon>Craniata</taxon>
        <taxon>Vertebrata</taxon>
        <taxon>Euteleostomi</taxon>
        <taxon>Actinopterygii</taxon>
        <taxon>Neopterygii</taxon>
        <taxon>Teleostei</taxon>
        <taxon>Ostariophysi</taxon>
        <taxon>Cypriniformes</taxon>
        <taxon>Cyprinidae</taxon>
        <taxon>Cyprininae</taxon>
        <taxon>Cyprinus</taxon>
    </lineage>
</organism>
<evidence type="ECO:0000256" key="10">
    <source>
        <dbReference type="ARBA" id="ARBA00023136"/>
    </source>
</evidence>
<dbReference type="GO" id="GO:0015701">
    <property type="term" value="P:bicarbonate transport"/>
    <property type="evidence" value="ECO:0007669"/>
    <property type="project" value="TreeGrafter"/>
</dbReference>
<feature type="transmembrane region" description="Helical" evidence="13">
    <location>
        <begin position="889"/>
        <end position="910"/>
    </location>
</feature>
<comment type="catalytic activity">
    <reaction evidence="12">
        <text>hydrogencarbonate(in) + chloride(out) = hydrogencarbonate(out) + chloride(in)</text>
        <dbReference type="Rhea" id="RHEA:72363"/>
        <dbReference type="ChEBI" id="CHEBI:17544"/>
        <dbReference type="ChEBI" id="CHEBI:17996"/>
    </reaction>
</comment>
<feature type="domain" description="Band 3 cytoplasmic" evidence="16">
    <location>
        <begin position="273"/>
        <end position="381"/>
    </location>
</feature>
<dbReference type="InterPro" id="IPR011531">
    <property type="entry name" value="HCO3_transpt-like_TM_dom"/>
</dbReference>
<dbReference type="InterPro" id="IPR001717">
    <property type="entry name" value="Anion_exchange"/>
</dbReference>
<keyword evidence="3 13" id="KW-0813">Transport</keyword>
<dbReference type="NCBIfam" id="TIGR00834">
    <property type="entry name" value="ae"/>
    <property type="match status" value="1"/>
</dbReference>
<dbReference type="Gene3D" id="1.10.287.570">
    <property type="entry name" value="Helical hairpin bin"/>
    <property type="match status" value="1"/>
</dbReference>
<evidence type="ECO:0000256" key="5">
    <source>
        <dbReference type="ARBA" id="ARBA00022475"/>
    </source>
</evidence>
<feature type="transmembrane region" description="Helical" evidence="13">
    <location>
        <begin position="931"/>
        <end position="954"/>
    </location>
</feature>
<reference evidence="17" key="1">
    <citation type="submission" date="2025-08" db="UniProtKB">
        <authorList>
            <consortium name="Ensembl"/>
        </authorList>
    </citation>
    <scope>IDENTIFICATION</scope>
</reference>
<comment type="function">
    <text evidence="11">Sodium-independent anion exchanger which mediates the electroneutral exchange of chloride for bicarbonate ions across the cell membrane. May be involved in the regulation of intracellular pH, and the modulation of cardiac action potential.</text>
</comment>
<proteinExistence type="inferred from homology"/>
<dbReference type="Proteomes" id="UP000694701">
    <property type="component" value="Unplaced"/>
</dbReference>
<dbReference type="Pfam" id="PF00955">
    <property type="entry name" value="HCO3_cotransp"/>
    <property type="match status" value="2"/>
</dbReference>
<protein>
    <recommendedName>
        <fullName evidence="13">Anion exchange protein</fullName>
    </recommendedName>
</protein>
<dbReference type="PRINTS" id="PR01231">
    <property type="entry name" value="HCO3TRNSPORT"/>
</dbReference>
<feature type="domain" description="Band 3 cytoplasmic" evidence="16">
    <location>
        <begin position="407"/>
        <end position="538"/>
    </location>
</feature>
<feature type="transmembrane region" description="Helical" evidence="13">
    <location>
        <begin position="1017"/>
        <end position="1036"/>
    </location>
</feature>
<dbReference type="GO" id="GO:0008509">
    <property type="term" value="F:monoatomic anion transmembrane transporter activity"/>
    <property type="evidence" value="ECO:0007669"/>
    <property type="project" value="InterPro"/>
</dbReference>
<evidence type="ECO:0000256" key="11">
    <source>
        <dbReference type="ARBA" id="ARBA00045591"/>
    </source>
</evidence>
<dbReference type="InterPro" id="IPR018241">
    <property type="entry name" value="Anion_exchange_CS"/>
</dbReference>
<evidence type="ECO:0000259" key="16">
    <source>
        <dbReference type="Pfam" id="PF07565"/>
    </source>
</evidence>
<feature type="region of interest" description="Disordered" evidence="14">
    <location>
        <begin position="248"/>
        <end position="267"/>
    </location>
</feature>
<evidence type="ECO:0000256" key="3">
    <source>
        <dbReference type="ARBA" id="ARBA00022448"/>
    </source>
</evidence>
<dbReference type="GO" id="GO:0051453">
    <property type="term" value="P:regulation of intracellular pH"/>
    <property type="evidence" value="ECO:0007669"/>
    <property type="project" value="TreeGrafter"/>
</dbReference>
<dbReference type="GO" id="GO:0005886">
    <property type="term" value="C:plasma membrane"/>
    <property type="evidence" value="ECO:0007669"/>
    <property type="project" value="UniProtKB-SubCell"/>
</dbReference>
<feature type="transmembrane region" description="Helical" evidence="13">
    <location>
        <begin position="708"/>
        <end position="733"/>
    </location>
</feature>